<evidence type="ECO:0000313" key="1">
    <source>
        <dbReference type="EMBL" id="AEB06223.1"/>
    </source>
</evidence>
<dbReference type="GO" id="GO:0008237">
    <property type="term" value="F:metallopeptidase activity"/>
    <property type="evidence" value="ECO:0007669"/>
    <property type="project" value="InterPro"/>
</dbReference>
<accession>F2N9W8</accession>
<reference evidence="2" key="1">
    <citation type="journal article" date="2013" name="Stand. Genomic Sci.">
        <title>Complete genome sequence of Coriobacterium glomerans type strain (PW2(T)) from the midgut of Pyrrhocoris apterus L. (red soldier bug).</title>
        <authorList>
            <person name="Stackebrandt E."/>
            <person name="Zeytun A."/>
            <person name="Lapidus A."/>
            <person name="Nolan M."/>
            <person name="Lucas S."/>
            <person name="Hammon N."/>
            <person name="Deshpande S."/>
            <person name="Cheng J.F."/>
            <person name="Tapia R."/>
            <person name="Goodwin L.A."/>
            <person name="Pitluck S."/>
            <person name="Liolios K."/>
            <person name="Pagani I."/>
            <person name="Ivanova N."/>
            <person name="Mavromatis K."/>
            <person name="Mikhailova N."/>
            <person name="Huntemann M."/>
            <person name="Pati A."/>
            <person name="Chen A."/>
            <person name="Palaniappan K."/>
            <person name="Chang Y.J."/>
            <person name="Land M."/>
            <person name="Hauser L."/>
            <person name="Rohde M."/>
            <person name="Pukall R."/>
            <person name="Goker M."/>
            <person name="Detter J.C."/>
            <person name="Woyke T."/>
            <person name="Bristow J."/>
            <person name="Eisen J.A."/>
            <person name="Markowitz V."/>
            <person name="Hugenholtz P."/>
            <person name="Kyrpides N.C."/>
            <person name="Klenk H.P."/>
        </authorList>
    </citation>
    <scope>NUCLEOTIDE SEQUENCE</scope>
    <source>
        <strain evidence="2">ATCC 49209 / DSM 20642 / JCM 10262 / PW2</strain>
    </source>
</reference>
<dbReference type="InterPro" id="IPR024079">
    <property type="entry name" value="MetalloPept_cat_dom_sf"/>
</dbReference>
<gene>
    <name evidence="1" type="ordered locus">Corgl_0095</name>
</gene>
<name>F2N9W8_CORGP</name>
<sequence>MDTKVDRSPAPEIACARLIDERRIELCWSTQVRRADDERNFSVMRDGEELELVHWTADMGWDYGCVYQKETCCTTLALLAPVDVADAAQISVRVRGEVCDLLARPADCTRRYNLEYQPHYTTNRSTRDGIKIKGSKVIQSYTLEIAAQIIDLMLEKRCDIASKLKERGAEVAVYGLKYDAYDVPEHRMGYLMATRPVEGFGGEAENAISSISEANLIRLRTGRYATRYPNEMILVHEFGHAIHLVGINFLEDQTCADQVRSAYRGACERNLWPDSYAISNYEEYFATLSTVWFDAMQEGIDGTWDGIRGPVNTRDELEQYDPSGYELMKSIYPEKSLPRPWRFGKDDYDINGRPRVYDLDTKFDWEFIG</sequence>
<dbReference type="HOGENOM" id="CLU_771003_0_0_11"/>
<dbReference type="KEGG" id="cgo:Corgl_0095"/>
<dbReference type="Proteomes" id="UP000006851">
    <property type="component" value="Chromosome"/>
</dbReference>
<dbReference type="RefSeq" id="WP_013707966.1">
    <property type="nucleotide sequence ID" value="NC_015389.1"/>
</dbReference>
<dbReference type="SUPFAM" id="SSF55486">
    <property type="entry name" value="Metalloproteases ('zincins'), catalytic domain"/>
    <property type="match status" value="1"/>
</dbReference>
<proteinExistence type="predicted"/>
<dbReference type="Gene3D" id="3.40.390.10">
    <property type="entry name" value="Collagenase (Catalytic Domain)"/>
    <property type="match status" value="1"/>
</dbReference>
<dbReference type="EMBL" id="CP002628">
    <property type="protein sequence ID" value="AEB06223.1"/>
    <property type="molecule type" value="Genomic_DNA"/>
</dbReference>
<dbReference type="eggNOG" id="ENOG502ZHRS">
    <property type="taxonomic scope" value="Bacteria"/>
</dbReference>
<organism evidence="1 2">
    <name type="scientific">Coriobacterium glomerans (strain ATCC 49209 / DSM 20642 / JCM 10262 / PW2)</name>
    <dbReference type="NCBI Taxonomy" id="700015"/>
    <lineage>
        <taxon>Bacteria</taxon>
        <taxon>Bacillati</taxon>
        <taxon>Actinomycetota</taxon>
        <taxon>Coriobacteriia</taxon>
        <taxon>Coriobacteriales</taxon>
        <taxon>Coriobacteriaceae</taxon>
        <taxon>Coriobacterium</taxon>
    </lineage>
</organism>
<protein>
    <submittedName>
        <fullName evidence="1">Uncharacterized protein</fullName>
    </submittedName>
</protein>
<keyword evidence="2" id="KW-1185">Reference proteome</keyword>
<dbReference type="OrthoDB" id="231241at2"/>
<dbReference type="STRING" id="700015.Corgl_0095"/>
<evidence type="ECO:0000313" key="2">
    <source>
        <dbReference type="Proteomes" id="UP000006851"/>
    </source>
</evidence>
<dbReference type="AlphaFoldDB" id="F2N9W8"/>